<dbReference type="Gene3D" id="3.40.630.30">
    <property type="match status" value="1"/>
</dbReference>
<feature type="domain" description="N-acetyltransferase" evidence="1">
    <location>
        <begin position="108"/>
        <end position="254"/>
    </location>
</feature>
<dbReference type="Pfam" id="PF13302">
    <property type="entry name" value="Acetyltransf_3"/>
    <property type="match status" value="1"/>
</dbReference>
<evidence type="ECO:0000259" key="1">
    <source>
        <dbReference type="PROSITE" id="PS51186"/>
    </source>
</evidence>
<dbReference type="SUPFAM" id="SSF55729">
    <property type="entry name" value="Acyl-CoA N-acyltransferases (Nat)"/>
    <property type="match status" value="1"/>
</dbReference>
<dbReference type="InParanoid" id="A0A1Y2M4D6"/>
<accession>A0A1Y2M4D6</accession>
<sequence length="254" mass="28310">MSAQLSEYLHSSPFVLTTKRLIIVPTPIAIRYSAYIQLYGGLHASEAFCQMAFGPHFMARAWSEEETRNVIVTRDMARCWKPRGLGDFAVALRSRSHGTDVIPGGVGRKLDGAEELEMLDIRDDDDEAADAPAPRLDLQDLSDVEWVGYAGVRDATTTSMPERVAGDDPLPPWQEMIELRYGVHADFWGKGVAGEAARAVMQWAVGERGVTRFIAETEKTNTRSGQVLKKMGFRESGTDYWKEPSEVEWERVAG</sequence>
<gene>
    <name evidence="2" type="ORF">B5807_05238</name>
</gene>
<dbReference type="InterPro" id="IPR051531">
    <property type="entry name" value="N-acetyltransferase"/>
</dbReference>
<dbReference type="AlphaFoldDB" id="A0A1Y2M4D6"/>
<proteinExistence type="predicted"/>
<evidence type="ECO:0000313" key="2">
    <source>
        <dbReference type="EMBL" id="OSS50327.1"/>
    </source>
</evidence>
<dbReference type="PANTHER" id="PTHR43792">
    <property type="entry name" value="GNAT FAMILY, PUTATIVE (AFU_ORTHOLOGUE AFUA_3G00765)-RELATED-RELATED"/>
    <property type="match status" value="1"/>
</dbReference>
<keyword evidence="3" id="KW-1185">Reference proteome</keyword>
<dbReference type="Proteomes" id="UP000193240">
    <property type="component" value="Unassembled WGS sequence"/>
</dbReference>
<dbReference type="GO" id="GO:0016747">
    <property type="term" value="F:acyltransferase activity, transferring groups other than amino-acyl groups"/>
    <property type="evidence" value="ECO:0007669"/>
    <property type="project" value="InterPro"/>
</dbReference>
<dbReference type="InterPro" id="IPR016181">
    <property type="entry name" value="Acyl_CoA_acyltransferase"/>
</dbReference>
<evidence type="ECO:0000313" key="3">
    <source>
        <dbReference type="Proteomes" id="UP000193240"/>
    </source>
</evidence>
<reference evidence="2 3" key="1">
    <citation type="journal article" date="2017" name="Genome Announc.">
        <title>Genome sequence of the saprophytic ascomycete Epicoccum nigrum ICMP 19927 strain isolated from New Zealand.</title>
        <authorList>
            <person name="Fokin M."/>
            <person name="Fleetwood D."/>
            <person name="Weir B.S."/>
            <person name="Villas-Boas S.G."/>
        </authorList>
    </citation>
    <scope>NUCLEOTIDE SEQUENCE [LARGE SCALE GENOMIC DNA]</scope>
    <source>
        <strain evidence="2 3">ICMP 19927</strain>
    </source>
</reference>
<dbReference type="OMA" id="RDIARCW"/>
<dbReference type="PROSITE" id="PS51186">
    <property type="entry name" value="GNAT"/>
    <property type="match status" value="1"/>
</dbReference>
<organism evidence="2 3">
    <name type="scientific">Epicoccum nigrum</name>
    <name type="common">Soil fungus</name>
    <name type="synonym">Epicoccum purpurascens</name>
    <dbReference type="NCBI Taxonomy" id="105696"/>
    <lineage>
        <taxon>Eukaryota</taxon>
        <taxon>Fungi</taxon>
        <taxon>Dikarya</taxon>
        <taxon>Ascomycota</taxon>
        <taxon>Pezizomycotina</taxon>
        <taxon>Dothideomycetes</taxon>
        <taxon>Pleosporomycetidae</taxon>
        <taxon>Pleosporales</taxon>
        <taxon>Pleosporineae</taxon>
        <taxon>Didymellaceae</taxon>
        <taxon>Epicoccum</taxon>
    </lineage>
</organism>
<dbReference type="InterPro" id="IPR000182">
    <property type="entry name" value="GNAT_dom"/>
</dbReference>
<dbReference type="PANTHER" id="PTHR43792:SF16">
    <property type="entry name" value="N-ACETYLTRANSFERASE DOMAIN-CONTAINING PROTEIN"/>
    <property type="match status" value="1"/>
</dbReference>
<dbReference type="EMBL" id="KZ107842">
    <property type="protein sequence ID" value="OSS50327.1"/>
    <property type="molecule type" value="Genomic_DNA"/>
</dbReference>
<name>A0A1Y2M4D6_EPING</name>
<protein>
    <recommendedName>
        <fullName evidence="1">N-acetyltransferase domain-containing protein</fullName>
    </recommendedName>
</protein>